<feature type="region of interest" description="Disordered" evidence="1">
    <location>
        <begin position="1"/>
        <end position="25"/>
    </location>
</feature>
<gene>
    <name evidence="2" type="ORF">GAK35_02738</name>
</gene>
<feature type="compositionally biased region" description="Polar residues" evidence="1">
    <location>
        <begin position="1"/>
        <end position="10"/>
    </location>
</feature>
<protein>
    <submittedName>
        <fullName evidence="2">Uncharacterized protein</fullName>
    </submittedName>
</protein>
<reference evidence="3" key="1">
    <citation type="journal article" date="2020" name="MBio">
        <title>Horizontal gene transfer to a defensive symbiont with a reduced genome amongst a multipartite beetle microbiome.</title>
        <authorList>
            <person name="Waterworth S.C."/>
            <person name="Florez L.V."/>
            <person name="Rees E.R."/>
            <person name="Hertweck C."/>
            <person name="Kaltenpoth M."/>
            <person name="Kwan J.C."/>
        </authorList>
    </citation>
    <scope>NUCLEOTIDE SEQUENCE [LARGE SCALE GENOMIC DNA]</scope>
</reference>
<proteinExistence type="predicted"/>
<evidence type="ECO:0000313" key="3">
    <source>
        <dbReference type="Proteomes" id="UP000462435"/>
    </source>
</evidence>
<organism evidence="2 3">
    <name type="scientific">Herbaspirillum frisingense</name>
    <dbReference type="NCBI Taxonomy" id="92645"/>
    <lineage>
        <taxon>Bacteria</taxon>
        <taxon>Pseudomonadati</taxon>
        <taxon>Pseudomonadota</taxon>
        <taxon>Betaproteobacteria</taxon>
        <taxon>Burkholderiales</taxon>
        <taxon>Oxalobacteraceae</taxon>
        <taxon>Herbaspirillum</taxon>
    </lineage>
</organism>
<dbReference type="EMBL" id="WNDX01000084">
    <property type="protein sequence ID" value="KAF1042428.1"/>
    <property type="molecule type" value="Genomic_DNA"/>
</dbReference>
<dbReference type="Proteomes" id="UP000462435">
    <property type="component" value="Unassembled WGS sequence"/>
</dbReference>
<sequence length="64" mass="6227">MPINSVASSRTATAHATMPPPAKKPAVNFTDVMNAAGQSAVQQANAGATAVSSGATTATQTAKA</sequence>
<comment type="caution">
    <text evidence="2">The sequence shown here is derived from an EMBL/GenBank/DDBJ whole genome shotgun (WGS) entry which is preliminary data.</text>
</comment>
<evidence type="ECO:0000313" key="2">
    <source>
        <dbReference type="EMBL" id="KAF1042428.1"/>
    </source>
</evidence>
<dbReference type="AlphaFoldDB" id="A0A7V8FVN1"/>
<accession>A0A7V8FVN1</accession>
<evidence type="ECO:0000256" key="1">
    <source>
        <dbReference type="SAM" id="MobiDB-lite"/>
    </source>
</evidence>
<name>A0A7V8FVN1_9BURK</name>